<evidence type="ECO:0000256" key="2">
    <source>
        <dbReference type="ARBA" id="ARBA00004651"/>
    </source>
</evidence>
<dbReference type="Pfam" id="PF00029">
    <property type="entry name" value="Connexin"/>
    <property type="match status" value="1"/>
</dbReference>
<dbReference type="GO" id="GO:0005243">
    <property type="term" value="F:gap junction channel activity"/>
    <property type="evidence" value="ECO:0007669"/>
    <property type="project" value="TreeGrafter"/>
</dbReference>
<evidence type="ECO:0000259" key="12">
    <source>
        <dbReference type="SMART" id="SM00037"/>
    </source>
</evidence>
<dbReference type="Gene3D" id="1.20.1440.80">
    <property type="entry name" value="Gap junction channel protein cysteine-rich domain"/>
    <property type="match status" value="1"/>
</dbReference>
<reference evidence="14" key="2">
    <citation type="submission" date="2025-09" db="UniProtKB">
        <authorList>
            <consortium name="Ensembl"/>
        </authorList>
    </citation>
    <scope>IDENTIFICATION</scope>
</reference>
<sequence length="326" mass="35455">SDYISYVGLLNITAWSCKIWLMVTLLLRVLTLLLTGFPLYEDERESFACNTIQPGCSSACYDAFAPLSLIRFWLLQALALCLPYALYVVFVIHRVVSSLASANIAPGEDGGPRCRALALAYTIHVSTRIALEAAFGVGHYFLFGLSIPKSFLCYEGPCTSMVECYVSKPTEKTVMLNFMLAVSALCLLVNAADLTGAIGWLVSLRRRAETVVGSEDRASLCLEDVDTAPISRNLPSLANSDIQQDIQVLGEDGAERDSSTVRLCSRNHVESPPLQSACSPHLGSPLPLKPTSDLPGGADSSRLLHGNRRDDPKSENSEKPGRRAWV</sequence>
<dbReference type="InterPro" id="IPR038359">
    <property type="entry name" value="Connexin_N_sf"/>
</dbReference>
<evidence type="ECO:0000256" key="8">
    <source>
        <dbReference type="ARBA" id="ARBA00023136"/>
    </source>
</evidence>
<keyword evidence="8 11" id="KW-0472">Membrane</keyword>
<evidence type="ECO:0000256" key="6">
    <source>
        <dbReference type="ARBA" id="ARBA00022949"/>
    </source>
</evidence>
<dbReference type="SMART" id="SM01089">
    <property type="entry name" value="Connexin_CCC"/>
    <property type="match status" value="1"/>
</dbReference>
<feature type="region of interest" description="Disordered" evidence="10">
    <location>
        <begin position="270"/>
        <end position="326"/>
    </location>
</feature>
<dbReference type="AlphaFoldDB" id="A0A3B3SJK9"/>
<dbReference type="InterPro" id="IPR000500">
    <property type="entry name" value="Connexin"/>
</dbReference>
<dbReference type="GO" id="GO:0007267">
    <property type="term" value="P:cell-cell signaling"/>
    <property type="evidence" value="ECO:0007669"/>
    <property type="project" value="TreeGrafter"/>
</dbReference>
<comment type="function">
    <text evidence="9">One gap junction consists of a cluster of closely packed pairs of transmembrane channels, the connexons, through which materials of low MW diffuse from one cell to a neighboring cell.</text>
</comment>
<dbReference type="PANTHER" id="PTHR11984:SF3">
    <property type="entry name" value="GAP JUNCTION DELTA-4 PROTEIN"/>
    <property type="match status" value="1"/>
</dbReference>
<dbReference type="SMART" id="SM00037">
    <property type="entry name" value="CNX"/>
    <property type="match status" value="1"/>
</dbReference>
<dbReference type="Ensembl" id="ENSPKIT00000011763.1">
    <property type="protein sequence ID" value="ENSPKIP00000030927.1"/>
    <property type="gene ID" value="ENSPKIG00000011615.1"/>
</dbReference>
<evidence type="ECO:0000313" key="15">
    <source>
        <dbReference type="Proteomes" id="UP000261540"/>
    </source>
</evidence>
<dbReference type="PANTHER" id="PTHR11984">
    <property type="entry name" value="CONNEXIN"/>
    <property type="match status" value="1"/>
</dbReference>
<evidence type="ECO:0000313" key="14">
    <source>
        <dbReference type="Ensembl" id="ENSPKIP00000030927.1"/>
    </source>
</evidence>
<evidence type="ECO:0000259" key="13">
    <source>
        <dbReference type="SMART" id="SM01089"/>
    </source>
</evidence>
<evidence type="ECO:0000256" key="7">
    <source>
        <dbReference type="ARBA" id="ARBA00022989"/>
    </source>
</evidence>
<comment type="similarity">
    <text evidence="9">Belongs to the connexin family.</text>
</comment>
<feature type="compositionally biased region" description="Basic and acidic residues" evidence="10">
    <location>
        <begin position="307"/>
        <end position="326"/>
    </location>
</feature>
<keyword evidence="7 11" id="KW-1133">Transmembrane helix</keyword>
<dbReference type="PROSITE" id="PS00408">
    <property type="entry name" value="CONNEXINS_2"/>
    <property type="match status" value="1"/>
</dbReference>
<evidence type="ECO:0000256" key="5">
    <source>
        <dbReference type="ARBA" id="ARBA00022868"/>
    </source>
</evidence>
<comment type="subcellular location">
    <subcellularLocation>
        <location evidence="1">Cell junction</location>
        <location evidence="1">Gap junction</location>
    </subcellularLocation>
    <subcellularLocation>
        <location evidence="2 9">Cell membrane</location>
        <topology evidence="2 9">Multi-pass membrane protein</topology>
    </subcellularLocation>
</comment>
<accession>A0A3B3SJK9</accession>
<proteinExistence type="inferred from homology"/>
<dbReference type="STRING" id="1676925.ENSPKIP00000030927"/>
<evidence type="ECO:0000256" key="1">
    <source>
        <dbReference type="ARBA" id="ARBA00004610"/>
    </source>
</evidence>
<dbReference type="GeneTree" id="ENSGT01150000286949"/>
<evidence type="ECO:0000256" key="10">
    <source>
        <dbReference type="SAM" id="MobiDB-lite"/>
    </source>
</evidence>
<keyword evidence="4 9" id="KW-0812">Transmembrane</keyword>
<dbReference type="InterPro" id="IPR017990">
    <property type="entry name" value="Connexin_CS"/>
</dbReference>
<dbReference type="GO" id="GO:0005922">
    <property type="term" value="C:connexin complex"/>
    <property type="evidence" value="ECO:0007669"/>
    <property type="project" value="InterPro"/>
</dbReference>
<name>A0A3B3SJK9_9TELE</name>
<dbReference type="InterPro" id="IPR013092">
    <property type="entry name" value="Connexin_N"/>
</dbReference>
<keyword evidence="3" id="KW-1003">Cell membrane</keyword>
<evidence type="ECO:0000256" key="3">
    <source>
        <dbReference type="ARBA" id="ARBA00022475"/>
    </source>
</evidence>
<keyword evidence="5 9" id="KW-0303">Gap junction</keyword>
<keyword evidence="15" id="KW-1185">Reference proteome</keyword>
<dbReference type="InterPro" id="IPR019570">
    <property type="entry name" value="Connexin_CCC"/>
</dbReference>
<feature type="domain" description="Connexin cysteine-rich" evidence="13">
    <location>
        <begin position="131"/>
        <end position="197"/>
    </location>
</feature>
<evidence type="ECO:0000256" key="4">
    <source>
        <dbReference type="ARBA" id="ARBA00022692"/>
    </source>
</evidence>
<protein>
    <recommendedName>
        <fullName evidence="9">Gap junction protein</fullName>
    </recommendedName>
</protein>
<evidence type="ECO:0000256" key="11">
    <source>
        <dbReference type="SAM" id="Phobius"/>
    </source>
</evidence>
<dbReference type="PRINTS" id="PR00206">
    <property type="entry name" value="CONNEXIN"/>
</dbReference>
<reference evidence="14" key="1">
    <citation type="submission" date="2025-08" db="UniProtKB">
        <authorList>
            <consortium name="Ensembl"/>
        </authorList>
    </citation>
    <scope>IDENTIFICATION</scope>
</reference>
<dbReference type="PROSITE" id="PS00407">
    <property type="entry name" value="CONNEXINS_1"/>
    <property type="match status" value="1"/>
</dbReference>
<dbReference type="Proteomes" id="UP000261540">
    <property type="component" value="Unplaced"/>
</dbReference>
<keyword evidence="6" id="KW-0965">Cell junction</keyword>
<feature type="domain" description="Connexin N-terminal" evidence="12">
    <location>
        <begin position="38"/>
        <end position="71"/>
    </location>
</feature>
<organism evidence="14 15">
    <name type="scientific">Paramormyrops kingsleyae</name>
    <dbReference type="NCBI Taxonomy" id="1676925"/>
    <lineage>
        <taxon>Eukaryota</taxon>
        <taxon>Metazoa</taxon>
        <taxon>Chordata</taxon>
        <taxon>Craniata</taxon>
        <taxon>Vertebrata</taxon>
        <taxon>Euteleostomi</taxon>
        <taxon>Actinopterygii</taxon>
        <taxon>Neopterygii</taxon>
        <taxon>Teleostei</taxon>
        <taxon>Osteoglossocephala</taxon>
        <taxon>Osteoglossomorpha</taxon>
        <taxon>Osteoglossiformes</taxon>
        <taxon>Mormyridae</taxon>
        <taxon>Paramormyrops</taxon>
    </lineage>
</organism>
<feature type="transmembrane region" description="Helical" evidence="11">
    <location>
        <begin position="72"/>
        <end position="92"/>
    </location>
</feature>
<feature type="transmembrane region" description="Helical" evidence="11">
    <location>
        <begin position="178"/>
        <end position="202"/>
    </location>
</feature>
<evidence type="ECO:0000256" key="9">
    <source>
        <dbReference type="RuleBase" id="RU000630"/>
    </source>
</evidence>
<comment type="subunit">
    <text evidence="9">A connexon is composed of a hexamer of connexins.</text>
</comment>